<gene>
    <name evidence="3" type="ORF">KHLLAP_LOCUS9744</name>
</gene>
<organism evidence="3 4">
    <name type="scientific">Anthostomella pinea</name>
    <dbReference type="NCBI Taxonomy" id="933095"/>
    <lineage>
        <taxon>Eukaryota</taxon>
        <taxon>Fungi</taxon>
        <taxon>Dikarya</taxon>
        <taxon>Ascomycota</taxon>
        <taxon>Pezizomycotina</taxon>
        <taxon>Sordariomycetes</taxon>
        <taxon>Xylariomycetidae</taxon>
        <taxon>Xylariales</taxon>
        <taxon>Xylariaceae</taxon>
        <taxon>Anthostomella</taxon>
    </lineage>
</organism>
<comment type="caution">
    <text evidence="3">The sequence shown here is derived from an EMBL/GenBank/DDBJ whole genome shotgun (WGS) entry which is preliminary data.</text>
</comment>
<evidence type="ECO:0000256" key="2">
    <source>
        <dbReference type="SAM" id="Phobius"/>
    </source>
</evidence>
<evidence type="ECO:0000313" key="3">
    <source>
        <dbReference type="EMBL" id="CAJ2509276.1"/>
    </source>
</evidence>
<proteinExistence type="predicted"/>
<reference evidence="3" key="1">
    <citation type="submission" date="2023-10" db="EMBL/GenBank/DDBJ databases">
        <authorList>
            <person name="Hackl T."/>
        </authorList>
    </citation>
    <scope>NUCLEOTIDE SEQUENCE</scope>
</reference>
<keyword evidence="2" id="KW-0812">Transmembrane</keyword>
<dbReference type="EMBL" id="CAUWAG010000012">
    <property type="protein sequence ID" value="CAJ2509276.1"/>
    <property type="molecule type" value="Genomic_DNA"/>
</dbReference>
<dbReference type="Proteomes" id="UP001295740">
    <property type="component" value="Unassembled WGS sequence"/>
</dbReference>
<feature type="region of interest" description="Disordered" evidence="1">
    <location>
        <begin position="48"/>
        <end position="82"/>
    </location>
</feature>
<evidence type="ECO:0000256" key="1">
    <source>
        <dbReference type="SAM" id="MobiDB-lite"/>
    </source>
</evidence>
<keyword evidence="4" id="KW-1185">Reference proteome</keyword>
<feature type="compositionally biased region" description="Basic and acidic residues" evidence="1">
    <location>
        <begin position="57"/>
        <end position="69"/>
    </location>
</feature>
<feature type="transmembrane region" description="Helical" evidence="2">
    <location>
        <begin position="27"/>
        <end position="47"/>
    </location>
</feature>
<accession>A0AAI8VQP3</accession>
<protein>
    <submittedName>
        <fullName evidence="3">Uu.00g143020.m01.CDS01</fullName>
    </submittedName>
</protein>
<evidence type="ECO:0000313" key="4">
    <source>
        <dbReference type="Proteomes" id="UP001295740"/>
    </source>
</evidence>
<dbReference type="AlphaFoldDB" id="A0AAI8VQP3"/>
<name>A0AAI8VQP3_9PEZI</name>
<keyword evidence="2" id="KW-0472">Membrane</keyword>
<keyword evidence="2" id="KW-1133">Transmembrane helix</keyword>
<feature type="compositionally biased region" description="Acidic residues" evidence="1">
    <location>
        <begin position="71"/>
        <end position="82"/>
    </location>
</feature>
<sequence length="82" mass="8576">MAFIGQIIEALPSRDAPNAAKPSSRSVLGAAATLTAAAGASVAAYGMQQAKNRKHRGSEAKRESDRLGVDDQQDVEEVQVLP</sequence>